<gene>
    <name evidence="6 7" type="primary">nhaA</name>
    <name evidence="7" type="ORF">OU798_04210</name>
</gene>
<dbReference type="EMBL" id="JAPOHD010000008">
    <property type="protein sequence ID" value="MCY1719531.1"/>
    <property type="molecule type" value="Genomic_DNA"/>
</dbReference>
<feature type="transmembrane region" description="Helical" evidence="6">
    <location>
        <begin position="94"/>
        <end position="116"/>
    </location>
</feature>
<evidence type="ECO:0000256" key="5">
    <source>
        <dbReference type="ARBA" id="ARBA00023136"/>
    </source>
</evidence>
<evidence type="ECO:0000256" key="3">
    <source>
        <dbReference type="ARBA" id="ARBA00022692"/>
    </source>
</evidence>
<dbReference type="InterPro" id="IPR004670">
    <property type="entry name" value="NhaA"/>
</dbReference>
<keyword evidence="4 6" id="KW-1133">Transmembrane helix</keyword>
<keyword evidence="6" id="KW-0739">Sodium transport</keyword>
<dbReference type="Gene3D" id="1.20.1530.10">
    <property type="entry name" value="Na+/H+ antiporter like domain"/>
    <property type="match status" value="1"/>
</dbReference>
<evidence type="ECO:0000256" key="1">
    <source>
        <dbReference type="ARBA" id="ARBA00004429"/>
    </source>
</evidence>
<comment type="caution">
    <text evidence="7">The sequence shown here is derived from an EMBL/GenBank/DDBJ whole genome shotgun (WGS) entry which is preliminary data.</text>
</comment>
<dbReference type="NCBIfam" id="TIGR00773">
    <property type="entry name" value="NhaA"/>
    <property type="match status" value="1"/>
</dbReference>
<dbReference type="HAMAP" id="MF_01844">
    <property type="entry name" value="NhaA"/>
    <property type="match status" value="1"/>
</dbReference>
<keyword evidence="5 6" id="KW-0472">Membrane</keyword>
<dbReference type="GO" id="GO:0015385">
    <property type="term" value="F:sodium:proton antiporter activity"/>
    <property type="evidence" value="ECO:0007669"/>
    <property type="project" value="UniProtKB-UniRule"/>
</dbReference>
<name>A0A9X3F5U5_9BACT</name>
<dbReference type="PANTHER" id="PTHR30341">
    <property type="entry name" value="SODIUM ION/PROTON ANTIPORTER NHAA-RELATED"/>
    <property type="match status" value="1"/>
</dbReference>
<keyword evidence="6" id="KW-0915">Sodium</keyword>
<evidence type="ECO:0000256" key="6">
    <source>
        <dbReference type="HAMAP-Rule" id="MF_01844"/>
    </source>
</evidence>
<feature type="transmembrane region" description="Helical" evidence="6">
    <location>
        <begin position="209"/>
        <end position="226"/>
    </location>
</feature>
<evidence type="ECO:0000256" key="4">
    <source>
        <dbReference type="ARBA" id="ARBA00022989"/>
    </source>
</evidence>
<reference evidence="7" key="1">
    <citation type="submission" date="2022-11" db="EMBL/GenBank/DDBJ databases">
        <title>Marilongibacter aestuarii gen. nov., sp. nov., isolated from tidal flat sediment.</title>
        <authorList>
            <person name="Jiayan W."/>
        </authorList>
    </citation>
    <scope>NUCLEOTIDE SEQUENCE</scope>
    <source>
        <strain evidence="7">Z1-6</strain>
    </source>
</reference>
<feature type="transmembrane region" description="Helical" evidence="6">
    <location>
        <begin position="331"/>
        <end position="351"/>
    </location>
</feature>
<dbReference type="PANTHER" id="PTHR30341:SF0">
    <property type="entry name" value="NA(+)_H(+) ANTIPORTER NHAA"/>
    <property type="match status" value="1"/>
</dbReference>
<keyword evidence="2 6" id="KW-1003">Cell membrane</keyword>
<protein>
    <recommendedName>
        <fullName evidence="6">Na(+)/H(+) antiporter NhaA</fullName>
    </recommendedName>
    <alternativeName>
        <fullName evidence="6">Sodium/proton antiporter NhaA</fullName>
    </alternativeName>
</protein>
<feature type="transmembrane region" description="Helical" evidence="6">
    <location>
        <begin position="128"/>
        <end position="146"/>
    </location>
</feature>
<feature type="transmembrane region" description="Helical" evidence="6">
    <location>
        <begin position="371"/>
        <end position="393"/>
    </location>
</feature>
<sequence length="432" mass="47903">MKINFDPFLRFIKIKSLSSIVMLVTSMAALYMANSRFASMYQEFLELEFTIGFSEFHLTKSILHWVNDGLMAVFFFLIGLEIKSEFITGSLNSIRRAVLPIFAAIGGMVVPIIIFLVLNHNQKGIEGWGIPMATDIAFSIGVLGVFGSRVPLGLKIFLTTYAIIDDLGAIIIIALFYSSSIDWHLVIIALILLSVLFILTALNIYWKYFFLFSGIIIWLLFLKSGIHPTVAGVLVSFTIPLQRKKKFSDVIRRGRKALNELSLMIGKKEKVFEEHKDALHVLDTFTSSIYSPLQYLQYRLQGLVAFLIIPLFGFANAGITFTAQGSAISPLTLNIAVSLLFGKVIGISLFTYLTVKLKIGVLPLYTNFNQIIGLGFLGGLGFTMSIFIANLAYDSADMINSSKIGILLGSMIAAILGLTILKFSLKKKLNLE</sequence>
<keyword evidence="6" id="KW-0050">Antiport</keyword>
<evidence type="ECO:0000313" key="7">
    <source>
        <dbReference type="EMBL" id="MCY1719531.1"/>
    </source>
</evidence>
<accession>A0A9X3F5U5</accession>
<dbReference type="Proteomes" id="UP001145087">
    <property type="component" value="Unassembled WGS sequence"/>
</dbReference>
<keyword evidence="3 6" id="KW-0812">Transmembrane</keyword>
<evidence type="ECO:0000313" key="8">
    <source>
        <dbReference type="Proteomes" id="UP001145087"/>
    </source>
</evidence>
<feature type="transmembrane region" description="Helical" evidence="6">
    <location>
        <begin position="62"/>
        <end position="82"/>
    </location>
</feature>
<feature type="transmembrane region" description="Helical" evidence="6">
    <location>
        <begin position="183"/>
        <end position="202"/>
    </location>
</feature>
<comment type="subcellular location">
    <subcellularLocation>
        <location evidence="1">Cell inner membrane</location>
        <topology evidence="1">Multi-pass membrane protein</topology>
    </subcellularLocation>
    <subcellularLocation>
        <location evidence="6">Cell membrane</location>
        <topology evidence="6">Multi-pass membrane protein</topology>
    </subcellularLocation>
</comment>
<dbReference type="InterPro" id="IPR023171">
    <property type="entry name" value="Na/H_antiporter_dom_sf"/>
</dbReference>
<comment type="catalytic activity">
    <reaction evidence="6">
        <text>Na(+)(in) + 2 H(+)(out) = Na(+)(out) + 2 H(+)(in)</text>
        <dbReference type="Rhea" id="RHEA:29251"/>
        <dbReference type="ChEBI" id="CHEBI:15378"/>
        <dbReference type="ChEBI" id="CHEBI:29101"/>
    </reaction>
</comment>
<dbReference type="RefSeq" id="WP_343331869.1">
    <property type="nucleotide sequence ID" value="NZ_JAPOHD010000008.1"/>
</dbReference>
<feature type="transmembrane region" description="Helical" evidence="6">
    <location>
        <begin position="158"/>
        <end position="177"/>
    </location>
</feature>
<proteinExistence type="inferred from homology"/>
<dbReference type="Pfam" id="PF06965">
    <property type="entry name" value="Na_H_antiport_1"/>
    <property type="match status" value="1"/>
</dbReference>
<organism evidence="7 8">
    <name type="scientific">Draconibacterium aestuarii</name>
    <dbReference type="NCBI Taxonomy" id="2998507"/>
    <lineage>
        <taxon>Bacteria</taxon>
        <taxon>Pseudomonadati</taxon>
        <taxon>Bacteroidota</taxon>
        <taxon>Bacteroidia</taxon>
        <taxon>Marinilabiliales</taxon>
        <taxon>Prolixibacteraceae</taxon>
        <taxon>Draconibacterium</taxon>
    </lineage>
</organism>
<comment type="function">
    <text evidence="6">Na(+)/H(+) antiporter that extrudes sodium in exchange for external protons.</text>
</comment>
<feature type="transmembrane region" description="Helical" evidence="6">
    <location>
        <begin position="405"/>
        <end position="425"/>
    </location>
</feature>
<dbReference type="AlphaFoldDB" id="A0A9X3F5U5"/>
<evidence type="ECO:0000256" key="2">
    <source>
        <dbReference type="ARBA" id="ARBA00022475"/>
    </source>
</evidence>
<keyword evidence="6" id="KW-0406">Ion transport</keyword>
<dbReference type="GO" id="GO:0006885">
    <property type="term" value="P:regulation of pH"/>
    <property type="evidence" value="ECO:0007669"/>
    <property type="project" value="UniProtKB-UniRule"/>
</dbReference>
<comment type="similarity">
    <text evidence="6">Belongs to the NhaA Na(+)/H(+) (TC 2.A.33) antiporter family.</text>
</comment>
<feature type="transmembrane region" description="Helical" evidence="6">
    <location>
        <begin position="12"/>
        <end position="33"/>
    </location>
</feature>
<keyword evidence="8" id="KW-1185">Reference proteome</keyword>
<dbReference type="GO" id="GO:0005886">
    <property type="term" value="C:plasma membrane"/>
    <property type="evidence" value="ECO:0007669"/>
    <property type="project" value="UniProtKB-SubCell"/>
</dbReference>
<keyword evidence="6" id="KW-0813">Transport</keyword>
<feature type="transmembrane region" description="Helical" evidence="6">
    <location>
        <begin position="300"/>
        <end position="319"/>
    </location>
</feature>